<dbReference type="PANTHER" id="PTHR43205:SF7">
    <property type="entry name" value="PROSTAGLANDIN REDUCTASE 1"/>
    <property type="match status" value="1"/>
</dbReference>
<evidence type="ECO:0000313" key="6">
    <source>
        <dbReference type="Proteomes" id="UP000190229"/>
    </source>
</evidence>
<keyword evidence="1" id="KW-0560">Oxidoreductase</keyword>
<protein>
    <submittedName>
        <fullName evidence="4">NADP-dependent oxidoreductase</fullName>
    </submittedName>
</protein>
<dbReference type="STRING" id="1765683.B2M26_07310"/>
<dbReference type="Pfam" id="PF16884">
    <property type="entry name" value="ADH_N_2"/>
    <property type="match status" value="1"/>
</dbReference>
<dbReference type="InterPro" id="IPR011032">
    <property type="entry name" value="GroES-like_sf"/>
</dbReference>
<dbReference type="OrthoDB" id="9805663at2"/>
<proteinExistence type="predicted"/>
<evidence type="ECO:0000259" key="2">
    <source>
        <dbReference type="SMART" id="SM00829"/>
    </source>
</evidence>
<evidence type="ECO:0000256" key="1">
    <source>
        <dbReference type="ARBA" id="ARBA00023002"/>
    </source>
</evidence>
<dbReference type="FunFam" id="3.40.50.720:FF:000121">
    <property type="entry name" value="Prostaglandin reductase 2"/>
    <property type="match status" value="1"/>
</dbReference>
<dbReference type="RefSeq" id="WP_067563831.1">
    <property type="nucleotide sequence ID" value="NZ_LSUQ01000016.1"/>
</dbReference>
<reference evidence="4 6" key="2">
    <citation type="submission" date="2017-02" db="EMBL/GenBank/DDBJ databases">
        <title>Draft genome of Acidibacillus ferrooxidans Huett2.</title>
        <authorList>
            <person name="Schopf S."/>
        </authorList>
    </citation>
    <scope>NUCLEOTIDE SEQUENCE [LARGE SCALE GENOMIC DNA]</scope>
    <source>
        <strain evidence="4 6">Huett2</strain>
    </source>
</reference>
<dbReference type="InterPro" id="IPR045010">
    <property type="entry name" value="MDR_fam"/>
</dbReference>
<comment type="caution">
    <text evidence="4">The sequence shown here is derived from an EMBL/GenBank/DDBJ whole genome shotgun (WGS) entry which is preliminary data.</text>
</comment>
<keyword evidence="6" id="KW-1185">Reference proteome</keyword>
<feature type="domain" description="Enoyl reductase (ER)" evidence="2">
    <location>
        <begin position="16"/>
        <end position="329"/>
    </location>
</feature>
<evidence type="ECO:0000313" key="5">
    <source>
        <dbReference type="Proteomes" id="UP000077421"/>
    </source>
</evidence>
<accession>A0A168C5E3</accession>
<dbReference type="SMART" id="SM00829">
    <property type="entry name" value="PKS_ER"/>
    <property type="match status" value="1"/>
</dbReference>
<dbReference type="InterPro" id="IPR041694">
    <property type="entry name" value="ADH_N_2"/>
</dbReference>
<dbReference type="EMBL" id="LSUQ01000016">
    <property type="protein sequence ID" value="OAG94104.1"/>
    <property type="molecule type" value="Genomic_DNA"/>
</dbReference>
<dbReference type="EMBL" id="MWPS01000017">
    <property type="protein sequence ID" value="OPG16316.1"/>
    <property type="molecule type" value="Genomic_DNA"/>
</dbReference>
<reference evidence="3 5" key="1">
    <citation type="submission" date="2016-02" db="EMBL/GenBank/DDBJ databases">
        <title>Draft genome sequence of Acidibacillus ferrooxidans SLC66.</title>
        <authorList>
            <person name="Oliveira G."/>
            <person name="Nancucheo I."/>
            <person name="Dall'Agnol H."/>
            <person name="Johnson B."/>
            <person name="Oliveira R."/>
            <person name="Nunes G.L."/>
            <person name="Tzotzos G."/>
            <person name="Orellana S.C."/>
            <person name="Salim A.C."/>
            <person name="Araujo F.M."/>
        </authorList>
    </citation>
    <scope>NUCLEOTIDE SEQUENCE [LARGE SCALE GENOMIC DNA]</scope>
    <source>
        <strain evidence="3 5">SLC66</strain>
    </source>
</reference>
<evidence type="ECO:0000313" key="3">
    <source>
        <dbReference type="EMBL" id="OAG94104.1"/>
    </source>
</evidence>
<dbReference type="CDD" id="cd05288">
    <property type="entry name" value="PGDH"/>
    <property type="match status" value="1"/>
</dbReference>
<dbReference type="InterPro" id="IPR036291">
    <property type="entry name" value="NAD(P)-bd_dom_sf"/>
</dbReference>
<dbReference type="Gene3D" id="3.40.50.720">
    <property type="entry name" value="NAD(P)-binding Rossmann-like Domain"/>
    <property type="match status" value="1"/>
</dbReference>
<sequence length="334" mass="36548">MNRQVVLAKRPKGLPQEDSFAWREEAIPTPSEGEVVVRTVYLSVDPYMRGRMNDTKSYVPPFALDEVLQGGVVGRVVASRHNAFEEGDMVLGMLGWQDYSRVNGKHLRKLDPSLAPPSTALGVLGMPGLTAYCGLLKIGEPKAGETVVVSGAAGAVGMLVGQIAKLKGCRVVGIAGSDEKNEYLKNVCGFDETINYKTESSMRDALRRVCKDGVDVYFDNVGGSISDDVLLLINKGARIILCGRIAEYNLEKPDLGPRPQTLLLIRSALMKGFIVNDYAHCHDEALRELATWYREGQLKNRETIVQGLEHAVDAFLGLFRGDNIGKQLVQVSEI</sequence>
<gene>
    <name evidence="3" type="ORF">AYW79_07150</name>
    <name evidence="4" type="ORF">B2M26_07310</name>
</gene>
<organism evidence="4 6">
    <name type="scientific">Ferroacidibacillus organovorans</name>
    <dbReference type="NCBI Taxonomy" id="1765683"/>
    <lineage>
        <taxon>Bacteria</taxon>
        <taxon>Bacillati</taxon>
        <taxon>Bacillota</taxon>
        <taxon>Bacilli</taxon>
        <taxon>Bacillales</taxon>
        <taxon>Alicyclobacillaceae</taxon>
        <taxon>Ferroacidibacillus</taxon>
    </lineage>
</organism>
<dbReference type="SUPFAM" id="SSF50129">
    <property type="entry name" value="GroES-like"/>
    <property type="match status" value="1"/>
</dbReference>
<dbReference type="Proteomes" id="UP000190229">
    <property type="component" value="Unassembled WGS sequence"/>
</dbReference>
<dbReference type="Proteomes" id="UP000077421">
    <property type="component" value="Unassembled WGS sequence"/>
</dbReference>
<dbReference type="PANTHER" id="PTHR43205">
    <property type="entry name" value="PROSTAGLANDIN REDUCTASE"/>
    <property type="match status" value="1"/>
</dbReference>
<evidence type="ECO:0000313" key="4">
    <source>
        <dbReference type="EMBL" id="OPG16316.1"/>
    </source>
</evidence>
<dbReference type="SUPFAM" id="SSF51735">
    <property type="entry name" value="NAD(P)-binding Rossmann-fold domains"/>
    <property type="match status" value="1"/>
</dbReference>
<dbReference type="GO" id="GO:0016628">
    <property type="term" value="F:oxidoreductase activity, acting on the CH-CH group of donors, NAD or NADP as acceptor"/>
    <property type="evidence" value="ECO:0007669"/>
    <property type="project" value="InterPro"/>
</dbReference>
<name>A0A168C5E3_9BACL</name>
<dbReference type="InterPro" id="IPR020843">
    <property type="entry name" value="ER"/>
</dbReference>
<dbReference type="AlphaFoldDB" id="A0A168C5E3"/>
<dbReference type="InterPro" id="IPR013149">
    <property type="entry name" value="ADH-like_C"/>
</dbReference>
<dbReference type="Pfam" id="PF00107">
    <property type="entry name" value="ADH_zinc_N"/>
    <property type="match status" value="1"/>
</dbReference>
<dbReference type="Gene3D" id="3.90.180.10">
    <property type="entry name" value="Medium-chain alcohol dehydrogenases, catalytic domain"/>
    <property type="match status" value="1"/>
</dbReference>